<keyword evidence="3" id="KW-0445">Lipid transport</keyword>
<evidence type="ECO:0000259" key="6">
    <source>
        <dbReference type="Pfam" id="PF25033"/>
    </source>
</evidence>
<evidence type="ECO:0000256" key="3">
    <source>
        <dbReference type="ARBA" id="ARBA00023055"/>
    </source>
</evidence>
<comment type="similarity">
    <text evidence="1">Belongs to the VPS13 family.</text>
</comment>
<feature type="compositionally biased region" description="Polar residues" evidence="4">
    <location>
        <begin position="1363"/>
        <end position="1381"/>
    </location>
</feature>
<dbReference type="Pfam" id="PF12624">
    <property type="entry name" value="VPS13_N"/>
    <property type="match status" value="1"/>
</dbReference>
<feature type="region of interest" description="Disordered" evidence="4">
    <location>
        <begin position="1363"/>
        <end position="1387"/>
    </location>
</feature>
<accession>A0AA36BL15</accession>
<feature type="region of interest" description="Disordered" evidence="4">
    <location>
        <begin position="1542"/>
        <end position="1574"/>
    </location>
</feature>
<feature type="domain" description="Chorein N-terminal" evidence="5">
    <location>
        <begin position="2"/>
        <end position="808"/>
    </location>
</feature>
<feature type="compositionally biased region" description="Low complexity" evidence="4">
    <location>
        <begin position="1015"/>
        <end position="1025"/>
    </location>
</feature>
<feature type="compositionally biased region" description="Basic and acidic residues" evidence="4">
    <location>
        <begin position="1026"/>
        <end position="1041"/>
    </location>
</feature>
<feature type="compositionally biased region" description="Polar residues" evidence="4">
    <location>
        <begin position="1005"/>
        <end position="1014"/>
    </location>
</feature>
<keyword evidence="2" id="KW-0813">Transport</keyword>
<evidence type="ECO:0000256" key="1">
    <source>
        <dbReference type="ARBA" id="ARBA00006545"/>
    </source>
</evidence>
<feature type="domain" description="VPS13-like middle region" evidence="6">
    <location>
        <begin position="1077"/>
        <end position="1880"/>
    </location>
</feature>
<sequence length="3232" mass="363325">MVFESFVVELMNKFLGDYVENLDRSQLQLGIWGGDAVLKNLDLKESALDDLDLPVKVKVGHIAKLTLKIPWKNLYEEPVVAELDGIYALALPNIAIKYDEKKEEAFLQDQKQKKLKAVEEAKKLEAEKDNPKEEKQDSFVEKLAARIIKNLQVQISNIHVRYEDKYTNPAHPFAIGFTLEDLIFQTTDKGWNPCVIKEAVTQIYKCPIDPSFFVEKLIRLDSLSLYWNSRTELYDTLPRENSLKLLKENIASSKTTTDYTYMIKPICSVAHLRLHTKPEEDYFQIPKIFLTVIFDNIVLSLSKHQYDDILELLESFERMSISALYRKYRPDVPLQSNYSRWWRYAYECILEETVRRRRKMFSWTHIINHRTIMKQYKEAYVKKLSQKSVASSVSKTIEESEKYLDIFCILLMRQKAEVEAAKLEIVKANQKSKGWFGGWFSSEASSPQRHESKGIQDQFYELYTPEEKARLYNAIGYEENVNEGIFPKEYIAVQLVTKLNCLAVVIKDDDKNHFDIMKLQLNEVFSSVSQRPSANAILVNTSMKQLTIFGSPQNKLVPKMMNSKMTEGDSSPLLSVKFETNPLDDSCDTRVSVNAEPLQIIYDAVTVNALAVFFKPPESVYLKQLSQAAMAKFNEVKQLSTTGLKHAIEQHKFTDICVYLKSSYVIVPESGFNRKNARRLILDLGNLKVNSEKNTSDISETQSTVEELLQSAYDKFNIQLDNIQMLLVNPGEDWQSARKEGKSKMHILEPISINLLFQKCMFDNQVQLAKMKAFGELPLLSLSISDRKLQAILQLLQSIPFPESEPPPPEEDIFKGPSQLPSVSASISTANLQTQPEAKKPLVSRSSADYINLTDMELKFEIKEVRLKIAQTIKGKELPLLDFFVLTLGTNVVLRTFDMSVGAYLGGIYLQHQDFSSDPNGKVVNLIHTPNSDDTENKLLILEYLKANLDAPDFKIVYKNTEQSISVSFSMLELLLDQTAIIDLMQFAQQLAPPEPSDSVEKSPGLSQSVITEKSATASQSVVSQSDKKAKEAKKEPEKKPVAKKKGKLRDKEIIDIKVTAQLDTITVGISSPTQIITKIKVKGINADVSLQIDKTTIGAELKDLVILNSDAHCYYPEILSIKGSEVLKCGIVAYNEGTKDDKFFDMSCVDTSIDVTIGCMQFVFLNKYVNQLLGFLNQFQAAKEKISEAGEKMAEYSKETVANLQETASRISLCIKMKAPLILVPQHSKSPNILLVDLGNLDINNSFHSAEAKSVDGKPAVIDKMSIQLTSLKVSRAMLNEEKKICTEYLLLEPATLSINVNRNLSAGWYHGEPDMSIDGKQYALALCLSQYDYAVIMAILNENFSEEQPVASAIPSKDLSSVKSAESKTTPKATASKSQVEPETKVHTGEVYTSMKFKFTLNSLSATLYMGKDEVSSEAGIVMKRDSKKCLGHFELQVFDIDFNMQSDGSMTANIILNNTILDDSRPVKEYAIRRMIQRYSASQVSTPAQNMIEVQFQQNSKADKDVTVKVCNLHICVCLDYLMTLGNFFTQGATKTANASESKRSIQDSKTSKTTVSAAPAAPERPTSNMNINVSISHPEIVLIEDQCNSETNALVLHSNIDFKMVSTPDTATMSANVCGLQIISSTFKKRDSGIQILNTCEINFHSSAPFNEGQHIQLQTTNLVFSISPATIRTMTAIASGLSAQPAEDDEKSDIKPLENLWSVKPISECDLWYLKTDDKEAVENVNSTDVDTIVAARHEQLLMEIPKLVIKLEGGVGQRTVPLLIVESAFQGEVKDWSSKMSVSSTLSLEVAYYNEKLAVWEPLLEPVVQSQKRKRWDLTVEVAANDEGILIDEDNEPIIPPAKMTINVRSTEKLELTMSKTCLEVLTNLGKAFGDAYKLVEPSATTSETLAPYIIENRTGLDLLLKLDNTFDMPANADSGRVRLAHGGTLELTARDDSMDSKRGSVIKATQEGVECKILFQVEQFGATREVVIKRAEKRGFYINHQTFGGDTWTIVCDIVASYGQKRITLQSIIQVHNHLSVPIDVFYQENNKSEKCGTVQSNDKFHIPLSAVYTSTAEFYFSPNSSQYSSSEEPINWREVEDKGMYQIHCKSPNREESYFMNVCPEIEEIRLEQQDKVGDAKMYTLHLWPTVIIHNLLPMTIRCLLENTSEDLELKVGENSPLFNACIGTSKLEVRIPEYQGSEWIGSRTLEMNIPELSQWTFKSSNSDLVMDMGLHNKTGSGSLAMTFYSPYWMINKTGQDLFYKSTESTDVIKHPSDLRDAILFSFKSKSKKVHKEKEGKGWDKGDEKEKKEKDKKNPKVKEWRQHGKACLQVAESEWSDKFSLDTVGSSGTVQCKNKASGIYEVGVNIRLSSSGLTKIVTFTPYHMMLNTSELTYLVQEITTEPSSWIEIRPQQCIPFWPLTTKIELKAKVLDTNEETNVFSINKPHSTLLKLDNNHGGINIDCQITETSFITTLTNYKPGMASVLLVNHTDRCSVQFSQKDVKTTHMLGSEQAMLYTWENPSGNRELIWTCGTTKELKNNLTQDGIGEFFADNDTKVYWVSFLDGMQRVLLFSQDLALVTIAQQAGELERIEQEINLFIFGLGLSLVNNYNQTEVAYLGITSSGVIWEEKKKRFKALNLKSCAYLEDGYQKYLNELTLGNAAASSRKTLENKFEVDFKDMIMTKPNKRIIRRSFQDGIWLQYKTSPHQLQLHAKINRLQLDNQISGAVFPTVLAPIPPPKSVAADSVPKPFTEISIMQRKHEHSNVVQVKYFKVLIQEMSAKVDQNFLNAILQLFSSDEVISNTEETRLFLEDCKITQTELIDVAGVSLVEEQKNFYDYLHFSPIKIHLSFSLQGGGEDGPAEIKSNILNIFLQSVGVVLTDVQDVVFKLGYFERNHSFYNQSQLIGQMSQHYAGQAIKQMYVLVLGLDVLGNPFGLLRGLGEGLEDLFYEPYQGAIQGPEEFAEGLALGVRSLFGHAVGGAAGAVSRITGAMGKGIAALTLDDEYQKKRREAMNKRPANVREGFARGGKGLVMGVVDGVTGIVRKPIEGAQKEGVEGFFKGIGKGLVGAVTRPTSGVIDFASSSLDSIRRIAEMSDEIRRLRPPRRFHNDLIIRPYNHLEAEGYAILQETEKGIYAATDEYIAHAVVTKDGKNVLLVTDKRLIFANRGEIFGHWDCEWTHLYSELREAPKSHAKGIEIILKEKEKKKFFGSNLPKKVVMIQDQKVKEWILTKITEAMARA</sequence>
<dbReference type="PANTHER" id="PTHR16166:SF93">
    <property type="entry name" value="INTERMEMBRANE LIPID TRANSFER PROTEIN VPS13"/>
    <property type="match status" value="1"/>
</dbReference>
<feature type="region of interest" description="Disordered" evidence="4">
    <location>
        <begin position="993"/>
        <end position="1047"/>
    </location>
</feature>
<protein>
    <recommendedName>
        <fullName evidence="11">Vacuolar protein sorting-associated protein 13A</fullName>
    </recommendedName>
</protein>
<dbReference type="Pfam" id="PF25033">
    <property type="entry name" value="VPS13_M"/>
    <property type="match status" value="1"/>
</dbReference>
<evidence type="ECO:0000259" key="5">
    <source>
        <dbReference type="Pfam" id="PF12624"/>
    </source>
</evidence>
<dbReference type="InterPro" id="IPR056747">
    <property type="entry name" value="VPS13-like_M"/>
</dbReference>
<feature type="domain" description="Vacuolar protein sorting-associated protein 13 VPS13 adaptor binding" evidence="7">
    <location>
        <begin position="1962"/>
        <end position="2514"/>
    </location>
</feature>
<evidence type="ECO:0000259" key="8">
    <source>
        <dbReference type="Pfam" id="PF25037"/>
    </source>
</evidence>
<dbReference type="Proteomes" id="UP001162480">
    <property type="component" value="Chromosome 18"/>
</dbReference>
<keyword evidence="10" id="KW-1185">Reference proteome</keyword>
<dbReference type="Pfam" id="PF25036">
    <property type="entry name" value="VPS13_VAB"/>
    <property type="match status" value="1"/>
</dbReference>
<evidence type="ECO:0008006" key="11">
    <source>
        <dbReference type="Google" id="ProtNLM"/>
    </source>
</evidence>
<evidence type="ECO:0000256" key="2">
    <source>
        <dbReference type="ARBA" id="ARBA00022448"/>
    </source>
</evidence>
<feature type="region of interest" description="Disordered" evidence="4">
    <location>
        <begin position="2284"/>
        <end position="2311"/>
    </location>
</feature>
<dbReference type="GO" id="GO:0045053">
    <property type="term" value="P:protein retention in Golgi apparatus"/>
    <property type="evidence" value="ECO:0007669"/>
    <property type="project" value="TreeGrafter"/>
</dbReference>
<dbReference type="InterPro" id="IPR026854">
    <property type="entry name" value="VPS13_N"/>
</dbReference>
<dbReference type="InterPro" id="IPR026847">
    <property type="entry name" value="VPS13"/>
</dbReference>
<evidence type="ECO:0000313" key="10">
    <source>
        <dbReference type="Proteomes" id="UP001162480"/>
    </source>
</evidence>
<feature type="compositionally biased region" description="Basic and acidic residues" evidence="4">
    <location>
        <begin position="1544"/>
        <end position="1554"/>
    </location>
</feature>
<dbReference type="PANTHER" id="PTHR16166">
    <property type="entry name" value="VACUOLAR PROTEIN SORTING-ASSOCIATED PROTEIN VPS13"/>
    <property type="match status" value="1"/>
</dbReference>
<organism evidence="9 10">
    <name type="scientific">Octopus vulgaris</name>
    <name type="common">Common octopus</name>
    <dbReference type="NCBI Taxonomy" id="6645"/>
    <lineage>
        <taxon>Eukaryota</taxon>
        <taxon>Metazoa</taxon>
        <taxon>Spiralia</taxon>
        <taxon>Lophotrochozoa</taxon>
        <taxon>Mollusca</taxon>
        <taxon>Cephalopoda</taxon>
        <taxon>Coleoidea</taxon>
        <taxon>Octopodiformes</taxon>
        <taxon>Octopoda</taxon>
        <taxon>Incirrata</taxon>
        <taxon>Octopodidae</taxon>
        <taxon>Octopus</taxon>
    </lineage>
</organism>
<evidence type="ECO:0000313" key="9">
    <source>
        <dbReference type="EMBL" id="CAI9736218.1"/>
    </source>
</evidence>
<evidence type="ECO:0000256" key="4">
    <source>
        <dbReference type="SAM" id="MobiDB-lite"/>
    </source>
</evidence>
<dbReference type="GO" id="GO:0006623">
    <property type="term" value="P:protein targeting to vacuole"/>
    <property type="evidence" value="ECO:0007669"/>
    <property type="project" value="TreeGrafter"/>
</dbReference>
<dbReference type="GO" id="GO:0006869">
    <property type="term" value="P:lipid transport"/>
    <property type="evidence" value="ECO:0007669"/>
    <property type="project" value="UniProtKB-KW"/>
</dbReference>
<proteinExistence type="inferred from homology"/>
<dbReference type="InterPro" id="IPR009543">
    <property type="entry name" value="VPS13_VAB"/>
</dbReference>
<dbReference type="EMBL" id="OX597831">
    <property type="protein sequence ID" value="CAI9736218.1"/>
    <property type="molecule type" value="Genomic_DNA"/>
</dbReference>
<evidence type="ECO:0000259" key="7">
    <source>
        <dbReference type="Pfam" id="PF25036"/>
    </source>
</evidence>
<reference evidence="9" key="1">
    <citation type="submission" date="2023-08" db="EMBL/GenBank/DDBJ databases">
        <authorList>
            <person name="Alioto T."/>
            <person name="Alioto T."/>
            <person name="Gomez Garrido J."/>
        </authorList>
    </citation>
    <scope>NUCLEOTIDE SEQUENCE</scope>
</reference>
<gene>
    <name evidence="9" type="ORF">OCTVUL_1B009870</name>
</gene>
<dbReference type="Pfam" id="PF25037">
    <property type="entry name" value="VPS13_C"/>
    <property type="match status" value="1"/>
</dbReference>
<dbReference type="InterPro" id="IPR056748">
    <property type="entry name" value="VPS13-like_C"/>
</dbReference>
<feature type="domain" description="Intermembrane lipid transfer protein VPS13-like C-terminal" evidence="8">
    <location>
        <begin position="3093"/>
        <end position="3214"/>
    </location>
</feature>
<name>A0AA36BL15_OCTVU</name>